<evidence type="ECO:0000256" key="1">
    <source>
        <dbReference type="SAM" id="MobiDB-lite"/>
    </source>
</evidence>
<feature type="compositionally biased region" description="Polar residues" evidence="1">
    <location>
        <begin position="280"/>
        <end position="300"/>
    </location>
</feature>
<feature type="region of interest" description="Disordered" evidence="1">
    <location>
        <begin position="385"/>
        <end position="411"/>
    </location>
</feature>
<name>A0ABR4J669_9EURO</name>
<protein>
    <submittedName>
        <fullName evidence="2">Uncharacterized protein</fullName>
    </submittedName>
</protein>
<keyword evidence="3" id="KW-1185">Reference proteome</keyword>
<feature type="compositionally biased region" description="Basic and acidic residues" evidence="1">
    <location>
        <begin position="231"/>
        <end position="240"/>
    </location>
</feature>
<dbReference type="EMBL" id="JBFXLU010000207">
    <property type="protein sequence ID" value="KAL2835391.1"/>
    <property type="molecule type" value="Genomic_DNA"/>
</dbReference>
<feature type="region of interest" description="Disordered" evidence="1">
    <location>
        <begin position="1"/>
        <end position="29"/>
    </location>
</feature>
<accession>A0ABR4J669</accession>
<gene>
    <name evidence="2" type="ORF">BJY01DRAFT_252723</name>
</gene>
<dbReference type="Proteomes" id="UP001610446">
    <property type="component" value="Unassembled WGS sequence"/>
</dbReference>
<reference evidence="2 3" key="1">
    <citation type="submission" date="2024-07" db="EMBL/GenBank/DDBJ databases">
        <title>Section-level genome sequencing and comparative genomics of Aspergillus sections Usti and Cavernicolus.</title>
        <authorList>
            <consortium name="Lawrence Berkeley National Laboratory"/>
            <person name="Nybo J.L."/>
            <person name="Vesth T.C."/>
            <person name="Theobald S."/>
            <person name="Frisvad J.C."/>
            <person name="Larsen T.O."/>
            <person name="Kjaerboelling I."/>
            <person name="Rothschild-Mancinelli K."/>
            <person name="Lyhne E.K."/>
            <person name="Kogle M.E."/>
            <person name="Barry K."/>
            <person name="Clum A."/>
            <person name="Na H."/>
            <person name="Ledsgaard L."/>
            <person name="Lin J."/>
            <person name="Lipzen A."/>
            <person name="Kuo A."/>
            <person name="Riley R."/>
            <person name="Mondo S."/>
            <person name="Labutti K."/>
            <person name="Haridas S."/>
            <person name="Pangalinan J."/>
            <person name="Salamov A.A."/>
            <person name="Simmons B.A."/>
            <person name="Magnuson J.K."/>
            <person name="Chen J."/>
            <person name="Drula E."/>
            <person name="Henrissat B."/>
            <person name="Wiebenga A."/>
            <person name="Lubbers R.J."/>
            <person name="Gomes A.C."/>
            <person name="Makela M.R."/>
            <person name="Stajich J."/>
            <person name="Grigoriev I.V."/>
            <person name="Mortensen U.H."/>
            <person name="De Vries R.P."/>
            <person name="Baker S.E."/>
            <person name="Andersen M.R."/>
        </authorList>
    </citation>
    <scope>NUCLEOTIDE SEQUENCE [LARGE SCALE GENOMIC DNA]</scope>
    <source>
        <strain evidence="2 3">CBS 123904</strain>
    </source>
</reference>
<evidence type="ECO:0000313" key="2">
    <source>
        <dbReference type="EMBL" id="KAL2835391.1"/>
    </source>
</evidence>
<feature type="region of interest" description="Disordered" evidence="1">
    <location>
        <begin position="224"/>
        <end position="303"/>
    </location>
</feature>
<proteinExistence type="predicted"/>
<sequence length="411" mass="46308">MVRGKEPYFPTKSTDERPVRAVEPAPASPPAPCSTQYSLCNECRVFYSQVPREVKPEYLDCPAGWYPVVITCEFNGSRTKGCEMAEYFHERVVGMFGTRVPVHAVIKRAAVTDKPAGRWLDVTSPESESSEPYTPNVGCLTIPQFRDITKQRLRAEYAKSHAALRQMSILADLPDKIDANGDYEKRLCGILREYVKKDTTPALQHPTSSHPSAHRLKWWAETHPLINPNEPTKKPRDPDPWARSNCHVRKKKRANSQSSHRTGMESPIEITNHIHVYSGTDRSSTSSPIHRHQSTGLTDSSCREQQRNSCSAVDLSAAQSQTDKDMLRVWISKFDQALQQMGLSVQELDDQLNGARNIDQVKTLPELMDWLDISTVDYDIEIPDAPAQDREGDTIMSEVGTDIDKDSMDLD</sequence>
<comment type="caution">
    <text evidence="2">The sequence shown here is derived from an EMBL/GenBank/DDBJ whole genome shotgun (WGS) entry which is preliminary data.</text>
</comment>
<organism evidence="2 3">
    <name type="scientific">Aspergillus pseudoustus</name>
    <dbReference type="NCBI Taxonomy" id="1810923"/>
    <lineage>
        <taxon>Eukaryota</taxon>
        <taxon>Fungi</taxon>
        <taxon>Dikarya</taxon>
        <taxon>Ascomycota</taxon>
        <taxon>Pezizomycotina</taxon>
        <taxon>Eurotiomycetes</taxon>
        <taxon>Eurotiomycetidae</taxon>
        <taxon>Eurotiales</taxon>
        <taxon>Aspergillaceae</taxon>
        <taxon>Aspergillus</taxon>
        <taxon>Aspergillus subgen. Nidulantes</taxon>
    </lineage>
</organism>
<evidence type="ECO:0000313" key="3">
    <source>
        <dbReference type="Proteomes" id="UP001610446"/>
    </source>
</evidence>
<feature type="compositionally biased region" description="Basic and acidic residues" evidence="1">
    <location>
        <begin position="402"/>
        <end position="411"/>
    </location>
</feature>